<evidence type="ECO:0000256" key="6">
    <source>
        <dbReference type="ARBA" id="ARBA00022833"/>
    </source>
</evidence>
<name>A0A2K9LR43_9GAMM</name>
<dbReference type="SMART" id="SM00849">
    <property type="entry name" value="Lactamase_B"/>
    <property type="match status" value="1"/>
</dbReference>
<sequence>MTLHPLPVFTDNYIWCLHDNQTAYVVDPGQADSVLDYLKDRSLDLKGILITHHHWDHVSGIAPLVAAYPGIPVWGPATETIPGCTQPLSGGDTIELAWGITFGVIDVPGHTLGHIAYYAKETPKGPLLFCGDTLFSSGCGRLFEGTPEQMHDSLQTLAALPVETTVCCTHEYTTANLKFAQAVEPDNEDVAKRIKEVMKLRDQNLPSLPSSIGLELKVNPFLRADKESVLRTLQSKCGERPANVLASFATLRQWKDNF</sequence>
<evidence type="ECO:0000256" key="7">
    <source>
        <dbReference type="HAMAP-Rule" id="MF_01374"/>
    </source>
</evidence>
<dbReference type="GO" id="GO:0046872">
    <property type="term" value="F:metal ion binding"/>
    <property type="evidence" value="ECO:0007669"/>
    <property type="project" value="UniProtKB-KW"/>
</dbReference>
<keyword evidence="5 7" id="KW-0378">Hydrolase</keyword>
<dbReference type="Pfam" id="PF00753">
    <property type="entry name" value="Lactamase_B"/>
    <property type="match status" value="1"/>
</dbReference>
<dbReference type="Gene3D" id="3.60.15.10">
    <property type="entry name" value="Ribonuclease Z/Hydroxyacylglutathione hydrolase-like"/>
    <property type="match status" value="1"/>
</dbReference>
<dbReference type="AlphaFoldDB" id="A0A2K9LR43"/>
<keyword evidence="4 7" id="KW-0479">Metal-binding</keyword>
<dbReference type="PANTHER" id="PTHR43705">
    <property type="entry name" value="HYDROXYACYLGLUTATHIONE HYDROLASE"/>
    <property type="match status" value="1"/>
</dbReference>
<dbReference type="HAMAP" id="MF_01374">
    <property type="entry name" value="Glyoxalase_2"/>
    <property type="match status" value="1"/>
</dbReference>
<evidence type="ECO:0000259" key="8">
    <source>
        <dbReference type="SMART" id="SM00849"/>
    </source>
</evidence>
<feature type="binding site" evidence="7">
    <location>
        <position position="132"/>
    </location>
    <ligand>
        <name>Zn(2+)</name>
        <dbReference type="ChEBI" id="CHEBI:29105"/>
        <label>1</label>
    </ligand>
</feature>
<dbReference type="InterPro" id="IPR050110">
    <property type="entry name" value="Glyoxalase_II_hydrolase"/>
</dbReference>
<dbReference type="KEGG" id="kak:Kalk_01410"/>
<comment type="similarity">
    <text evidence="3 7">Belongs to the metallo-beta-lactamase superfamily. Glyoxalase II family.</text>
</comment>
<feature type="binding site" evidence="7">
    <location>
        <position position="56"/>
    </location>
    <ligand>
        <name>Zn(2+)</name>
        <dbReference type="ChEBI" id="CHEBI:29105"/>
        <label>2</label>
    </ligand>
</feature>
<dbReference type="NCBIfam" id="TIGR03413">
    <property type="entry name" value="GSH_gloB"/>
    <property type="match status" value="1"/>
</dbReference>
<feature type="domain" description="Metallo-beta-lactamase" evidence="8">
    <location>
        <begin position="11"/>
        <end position="170"/>
    </location>
</feature>
<dbReference type="SUPFAM" id="SSF56281">
    <property type="entry name" value="Metallo-hydrolase/oxidoreductase"/>
    <property type="match status" value="1"/>
</dbReference>
<feature type="binding site" evidence="7">
    <location>
        <position position="54"/>
    </location>
    <ligand>
        <name>Zn(2+)</name>
        <dbReference type="ChEBI" id="CHEBI:29105"/>
        <label>1</label>
    </ligand>
</feature>
<comment type="pathway">
    <text evidence="2 7">Secondary metabolite metabolism; methylglyoxal degradation; (R)-lactate from methylglyoxal: step 2/2.</text>
</comment>
<evidence type="ECO:0000313" key="9">
    <source>
        <dbReference type="EMBL" id="AUM14798.1"/>
    </source>
</evidence>
<dbReference type="InterPro" id="IPR036866">
    <property type="entry name" value="RibonucZ/Hydroxyglut_hydro"/>
</dbReference>
<feature type="binding site" evidence="7">
    <location>
        <position position="170"/>
    </location>
    <ligand>
        <name>Zn(2+)</name>
        <dbReference type="ChEBI" id="CHEBI:29105"/>
        <label>2</label>
    </ligand>
</feature>
<dbReference type="OrthoDB" id="9802248at2"/>
<comment type="cofactor">
    <cofactor evidence="7">
        <name>Zn(2+)</name>
        <dbReference type="ChEBI" id="CHEBI:29105"/>
    </cofactor>
    <text evidence="7">Binds 2 Zn(2+) ions per subunit.</text>
</comment>
<dbReference type="EC" id="3.1.2.6" evidence="7"/>
<evidence type="ECO:0000256" key="2">
    <source>
        <dbReference type="ARBA" id="ARBA00004963"/>
    </source>
</evidence>
<evidence type="ECO:0000256" key="1">
    <source>
        <dbReference type="ARBA" id="ARBA00001623"/>
    </source>
</evidence>
<dbReference type="Pfam" id="PF16123">
    <property type="entry name" value="HAGH_C"/>
    <property type="match status" value="1"/>
</dbReference>
<evidence type="ECO:0000256" key="4">
    <source>
        <dbReference type="ARBA" id="ARBA00022723"/>
    </source>
</evidence>
<dbReference type="UniPathway" id="UPA00619">
    <property type="reaction ID" value="UER00676"/>
</dbReference>
<dbReference type="CDD" id="cd07723">
    <property type="entry name" value="hydroxyacylglutathione_hydrolase_MBL-fold"/>
    <property type="match status" value="1"/>
</dbReference>
<dbReference type="PANTHER" id="PTHR43705:SF1">
    <property type="entry name" value="HYDROXYACYLGLUTATHIONE HYDROLASE GLOB"/>
    <property type="match status" value="1"/>
</dbReference>
<dbReference type="InterPro" id="IPR017782">
    <property type="entry name" value="Hydroxyacylglutathione_Hdrlase"/>
</dbReference>
<feature type="binding site" evidence="7">
    <location>
        <position position="110"/>
    </location>
    <ligand>
        <name>Zn(2+)</name>
        <dbReference type="ChEBI" id="CHEBI:29105"/>
        <label>1</label>
    </ligand>
</feature>
<dbReference type="GO" id="GO:0004416">
    <property type="term" value="F:hydroxyacylglutathione hydrolase activity"/>
    <property type="evidence" value="ECO:0007669"/>
    <property type="project" value="UniProtKB-UniRule"/>
</dbReference>
<gene>
    <name evidence="7 9" type="primary">gloB</name>
    <name evidence="9" type="ORF">Kalk_01410</name>
</gene>
<feature type="binding site" evidence="7">
    <location>
        <position position="57"/>
    </location>
    <ligand>
        <name>Zn(2+)</name>
        <dbReference type="ChEBI" id="CHEBI:29105"/>
        <label>2</label>
    </ligand>
</feature>
<protein>
    <recommendedName>
        <fullName evidence="7">Hydroxyacylglutathione hydrolase</fullName>
        <ecNumber evidence="7">3.1.2.6</ecNumber>
    </recommendedName>
    <alternativeName>
        <fullName evidence="7">Glyoxalase II</fullName>
        <shortName evidence="7">Glx II</shortName>
    </alternativeName>
</protein>
<dbReference type="PIRSF" id="PIRSF005457">
    <property type="entry name" value="Glx"/>
    <property type="match status" value="1"/>
</dbReference>
<accession>A0A2K9LR43</accession>
<feature type="binding site" evidence="7">
    <location>
        <position position="132"/>
    </location>
    <ligand>
        <name>Zn(2+)</name>
        <dbReference type="ChEBI" id="CHEBI:29105"/>
        <label>2</label>
    </ligand>
</feature>
<evidence type="ECO:0000313" key="10">
    <source>
        <dbReference type="Proteomes" id="UP000235116"/>
    </source>
</evidence>
<comment type="function">
    <text evidence="7">Thiolesterase that catalyzes the hydrolysis of S-D-lactoyl-glutathione to form glutathione and D-lactic acid.</text>
</comment>
<evidence type="ECO:0000256" key="3">
    <source>
        <dbReference type="ARBA" id="ARBA00006759"/>
    </source>
</evidence>
<keyword evidence="6 7" id="KW-0862">Zinc</keyword>
<keyword evidence="10" id="KW-1185">Reference proteome</keyword>
<dbReference type="InterPro" id="IPR032282">
    <property type="entry name" value="HAGH_C"/>
</dbReference>
<reference evidence="10" key="1">
    <citation type="submission" date="2017-08" db="EMBL/GenBank/DDBJ databases">
        <title>Direct submision.</title>
        <authorList>
            <person name="Kim S.-J."/>
            <person name="Rhee S.-K."/>
        </authorList>
    </citation>
    <scope>NUCLEOTIDE SEQUENCE [LARGE SCALE GENOMIC DNA]</scope>
    <source>
        <strain evidence="10">GI5</strain>
    </source>
</reference>
<feature type="binding site" evidence="7">
    <location>
        <position position="52"/>
    </location>
    <ligand>
        <name>Zn(2+)</name>
        <dbReference type="ChEBI" id="CHEBI:29105"/>
        <label>1</label>
    </ligand>
</feature>
<proteinExistence type="inferred from homology"/>
<organism evidence="9 10">
    <name type="scientific">Ketobacter alkanivorans</name>
    <dbReference type="NCBI Taxonomy" id="1917421"/>
    <lineage>
        <taxon>Bacteria</taxon>
        <taxon>Pseudomonadati</taxon>
        <taxon>Pseudomonadota</taxon>
        <taxon>Gammaproteobacteria</taxon>
        <taxon>Pseudomonadales</taxon>
        <taxon>Ketobacteraceae</taxon>
        <taxon>Ketobacter</taxon>
    </lineage>
</organism>
<evidence type="ECO:0000256" key="5">
    <source>
        <dbReference type="ARBA" id="ARBA00022801"/>
    </source>
</evidence>
<dbReference type="InterPro" id="IPR001279">
    <property type="entry name" value="Metallo-B-lactamas"/>
</dbReference>
<dbReference type="Proteomes" id="UP000235116">
    <property type="component" value="Chromosome"/>
</dbReference>
<dbReference type="GO" id="GO:0019243">
    <property type="term" value="P:methylglyoxal catabolic process to D-lactate via S-lactoyl-glutathione"/>
    <property type="evidence" value="ECO:0007669"/>
    <property type="project" value="UniProtKB-UniRule"/>
</dbReference>
<dbReference type="EMBL" id="CP022684">
    <property type="protein sequence ID" value="AUM14798.1"/>
    <property type="molecule type" value="Genomic_DNA"/>
</dbReference>
<comment type="subunit">
    <text evidence="7">Monomer.</text>
</comment>
<dbReference type="InterPro" id="IPR035680">
    <property type="entry name" value="Clx_II_MBL"/>
</dbReference>
<comment type="catalytic activity">
    <reaction evidence="1 7">
        <text>an S-(2-hydroxyacyl)glutathione + H2O = a 2-hydroxy carboxylate + glutathione + H(+)</text>
        <dbReference type="Rhea" id="RHEA:21864"/>
        <dbReference type="ChEBI" id="CHEBI:15377"/>
        <dbReference type="ChEBI" id="CHEBI:15378"/>
        <dbReference type="ChEBI" id="CHEBI:57925"/>
        <dbReference type="ChEBI" id="CHEBI:58896"/>
        <dbReference type="ChEBI" id="CHEBI:71261"/>
        <dbReference type="EC" id="3.1.2.6"/>
    </reaction>
</comment>